<evidence type="ECO:0000313" key="2">
    <source>
        <dbReference type="Proteomes" id="UP000202511"/>
    </source>
</evidence>
<sequence>MLSRVIVDYGRASDEAHIAGQQTHDPAWWTEITRNLQITRTEGARSRPVMPYGGSPRTLFMAYRIARVCQCIPSTPMSSETDDSLVSFLGDIGDDNAHIDPACWVRWCNPVPICGTPTPTWVRRAYDPWKSDDELWRCIVPVLALLDEAGLVGEAAVSTPDH</sequence>
<dbReference type="EMBL" id="KP136319">
    <property type="protein sequence ID" value="AJF97575.1"/>
    <property type="molecule type" value="Genomic_DNA"/>
</dbReference>
<dbReference type="GeneID" id="23462492"/>
<evidence type="ECO:0000313" key="1">
    <source>
        <dbReference type="EMBL" id="AJF97575.1"/>
    </source>
</evidence>
<dbReference type="KEGG" id="vg:23462492"/>
<organism evidence="1 2">
    <name type="scientific">Pandoravirus inopinatum</name>
    <dbReference type="NCBI Taxonomy" id="1605721"/>
    <lineage>
        <taxon>Viruses</taxon>
        <taxon>Pandoravirus</taxon>
    </lineage>
</organism>
<dbReference type="RefSeq" id="YP_009119810.1">
    <property type="nucleotide sequence ID" value="NC_026440.1"/>
</dbReference>
<protein>
    <submittedName>
        <fullName evidence="1">Uncharacterized protein</fullName>
    </submittedName>
</protein>
<proteinExistence type="predicted"/>
<dbReference type="Proteomes" id="UP000202511">
    <property type="component" value="Segment"/>
</dbReference>
<reference evidence="1 2" key="1">
    <citation type="journal article" date="2015" name="Parasitol. Res.">
        <title>Viruses in close associations with free-living amoebae.</title>
        <authorList>
            <person name="Scheid P."/>
        </authorList>
    </citation>
    <scope>NUCLEOTIDE SEQUENCE [LARGE SCALE GENOMIC DNA]</scope>
    <source>
        <strain evidence="1">KlaHel</strain>
    </source>
</reference>
<accession>A0A0B5J6Z1</accession>
<name>A0A0B5J6Z1_9VIRU</name>